<evidence type="ECO:0000256" key="6">
    <source>
        <dbReference type="ARBA" id="ARBA00022737"/>
    </source>
</evidence>
<dbReference type="InterPro" id="IPR031127">
    <property type="entry name" value="E3_UB_ligase_RBR"/>
</dbReference>
<dbReference type="SMART" id="SM00647">
    <property type="entry name" value="IBR"/>
    <property type="match status" value="2"/>
</dbReference>
<evidence type="ECO:0000256" key="10">
    <source>
        <dbReference type="ARBA" id="ARBA00044508"/>
    </source>
</evidence>
<comment type="pathway">
    <text evidence="2">Protein modification; protein ubiquitination.</text>
</comment>
<dbReference type="Gene3D" id="3.30.40.10">
    <property type="entry name" value="Zinc/RING finger domain, C3HC4 (zinc finger)"/>
    <property type="match status" value="1"/>
</dbReference>
<evidence type="ECO:0000256" key="3">
    <source>
        <dbReference type="ARBA" id="ARBA00012251"/>
    </source>
</evidence>
<keyword evidence="7 11" id="KW-0863">Zinc-finger</keyword>
<evidence type="ECO:0000256" key="5">
    <source>
        <dbReference type="ARBA" id="ARBA00022723"/>
    </source>
</evidence>
<reference evidence="14" key="1">
    <citation type="submission" date="2016-01" db="EMBL/GenBank/DDBJ databases">
        <title>Reference transcriptome for the parasite Schistocephalus solidus: insights into the molecular evolution of parasitism.</title>
        <authorList>
            <person name="Hebert F.O."/>
            <person name="Grambauer S."/>
            <person name="Barber I."/>
            <person name="Landry C.R."/>
            <person name="Aubin-Horth N."/>
        </authorList>
    </citation>
    <scope>NUCLEOTIDE SEQUENCE</scope>
</reference>
<feature type="domain" description="RING-type" evidence="12">
    <location>
        <begin position="227"/>
        <end position="276"/>
    </location>
</feature>
<evidence type="ECO:0000256" key="4">
    <source>
        <dbReference type="ARBA" id="ARBA00022679"/>
    </source>
</evidence>
<proteinExistence type="inferred from homology"/>
<dbReference type="Pfam" id="PF01485">
    <property type="entry name" value="IBR"/>
    <property type="match status" value="1"/>
</dbReference>
<keyword evidence="8" id="KW-0833">Ubl conjugation pathway</keyword>
<dbReference type="Pfam" id="PF22191">
    <property type="entry name" value="IBR_1"/>
    <property type="match status" value="1"/>
</dbReference>
<organism evidence="14">
    <name type="scientific">Schistocephalus solidus</name>
    <name type="common">Tapeworm</name>
    <dbReference type="NCBI Taxonomy" id="70667"/>
    <lineage>
        <taxon>Eukaryota</taxon>
        <taxon>Metazoa</taxon>
        <taxon>Spiralia</taxon>
        <taxon>Lophotrochozoa</taxon>
        <taxon>Platyhelminthes</taxon>
        <taxon>Cestoda</taxon>
        <taxon>Eucestoda</taxon>
        <taxon>Diphyllobothriidea</taxon>
        <taxon>Diphyllobothriidae</taxon>
        <taxon>Schistocephalus</taxon>
    </lineage>
</organism>
<accession>A0A0X3PZ87</accession>
<dbReference type="Gene3D" id="1.20.120.1750">
    <property type="match status" value="1"/>
</dbReference>
<dbReference type="GO" id="GO:0008270">
    <property type="term" value="F:zinc ion binding"/>
    <property type="evidence" value="ECO:0007669"/>
    <property type="project" value="UniProtKB-KW"/>
</dbReference>
<dbReference type="GO" id="GO:0016567">
    <property type="term" value="P:protein ubiquitination"/>
    <property type="evidence" value="ECO:0007669"/>
    <property type="project" value="InterPro"/>
</dbReference>
<keyword evidence="9" id="KW-0862">Zinc</keyword>
<evidence type="ECO:0000256" key="9">
    <source>
        <dbReference type="ARBA" id="ARBA00022833"/>
    </source>
</evidence>
<feature type="domain" description="RING-type" evidence="13">
    <location>
        <begin position="223"/>
        <end position="467"/>
    </location>
</feature>
<evidence type="ECO:0000256" key="2">
    <source>
        <dbReference type="ARBA" id="ARBA00004906"/>
    </source>
</evidence>
<dbReference type="AlphaFoldDB" id="A0A0X3PZ87"/>
<keyword evidence="5" id="KW-0479">Metal-binding</keyword>
<dbReference type="SUPFAM" id="SSF57850">
    <property type="entry name" value="RING/U-box"/>
    <property type="match status" value="3"/>
</dbReference>
<name>A0A0X3PZ87_SCHSO</name>
<evidence type="ECO:0000259" key="13">
    <source>
        <dbReference type="PROSITE" id="PS51873"/>
    </source>
</evidence>
<dbReference type="EMBL" id="GEEE01006256">
    <property type="protein sequence ID" value="JAP56969.1"/>
    <property type="molecule type" value="Transcribed_RNA"/>
</dbReference>
<evidence type="ECO:0000256" key="1">
    <source>
        <dbReference type="ARBA" id="ARBA00001798"/>
    </source>
</evidence>
<dbReference type="EC" id="2.3.2.31" evidence="3"/>
<comment type="catalytic activity">
    <reaction evidence="1">
        <text>[E2 ubiquitin-conjugating enzyme]-S-ubiquitinyl-L-cysteine + [acceptor protein]-L-lysine = [E2 ubiquitin-conjugating enzyme]-L-cysteine + [acceptor protein]-N(6)-ubiquitinyl-L-lysine.</text>
        <dbReference type="EC" id="2.3.2.31"/>
    </reaction>
</comment>
<dbReference type="InterPro" id="IPR002867">
    <property type="entry name" value="IBR_dom"/>
</dbReference>
<evidence type="ECO:0000313" key="14">
    <source>
        <dbReference type="EMBL" id="JAP56969.1"/>
    </source>
</evidence>
<evidence type="ECO:0000256" key="7">
    <source>
        <dbReference type="ARBA" id="ARBA00022771"/>
    </source>
</evidence>
<dbReference type="InterPro" id="IPR044066">
    <property type="entry name" value="TRIAD_supradom"/>
</dbReference>
<dbReference type="InterPro" id="IPR013083">
    <property type="entry name" value="Znf_RING/FYVE/PHD"/>
</dbReference>
<dbReference type="CDD" id="cd20354">
    <property type="entry name" value="Rcat_RBR_RNF14"/>
    <property type="match status" value="1"/>
</dbReference>
<keyword evidence="4" id="KW-0808">Transferase</keyword>
<dbReference type="GO" id="GO:0061630">
    <property type="term" value="F:ubiquitin protein ligase activity"/>
    <property type="evidence" value="ECO:0007669"/>
    <property type="project" value="UniProtKB-EC"/>
</dbReference>
<dbReference type="PROSITE" id="PS50089">
    <property type="entry name" value="ZF_RING_2"/>
    <property type="match status" value="1"/>
</dbReference>
<dbReference type="CDD" id="cd23820">
    <property type="entry name" value="RWD_RNF14"/>
    <property type="match status" value="1"/>
</dbReference>
<dbReference type="InterPro" id="IPR047548">
    <property type="entry name" value="Rcat_RBR_RNF14"/>
</dbReference>
<evidence type="ECO:0000256" key="11">
    <source>
        <dbReference type="PROSITE-ProRule" id="PRU00175"/>
    </source>
</evidence>
<evidence type="ECO:0000256" key="8">
    <source>
        <dbReference type="ARBA" id="ARBA00022786"/>
    </source>
</evidence>
<comment type="similarity">
    <text evidence="10">Belongs to the RBR family. RNF14 subfamily.</text>
</comment>
<dbReference type="InterPro" id="IPR001841">
    <property type="entry name" value="Znf_RING"/>
</dbReference>
<sequence>MSVEQIFDLLSRKIPCHKDTDAGALYCALRNEELELITTTYANRLTTESQGDVISGEFTVLPYCSEGVFVVGTGLHRELQYPEICVSQDTDAGSTYLLNRLPTIFFRFYLGQFYPMDPNFSFTLECAWLPSMLVDLLSARLTEEISMFEGQFAVKHCCEFLQNEAMEFLFRSTPNAPLHIDLFQFQDTDEASSSAGGGNQSYRLTDLLVGHEEQARNQEFIDALHECPVCFEEVPGTQCIRFRKCGHFACRECATASIVDQIEQGTNACEPTCISCAEPVRQQEIRAVVSNEQYLLYEKRLLNRTLSKMPDVVDCPARDCKFGHVLLTKNSDRGICPSCRFHFCARCRAAFHNETACQTGPHTRLSPDKVAELVARYQQAGVDGRAQMELQYGKANLNQLITEHQSNEIIKTACKRCPNCHVAIQKTTGCNRMRCTGCQKNFCWLCLSILDNRSPYDHFGTRCGLWR</sequence>
<evidence type="ECO:0000259" key="12">
    <source>
        <dbReference type="PROSITE" id="PS50089"/>
    </source>
</evidence>
<dbReference type="PROSITE" id="PS51873">
    <property type="entry name" value="TRIAD"/>
    <property type="match status" value="1"/>
</dbReference>
<dbReference type="PANTHER" id="PTHR11685">
    <property type="entry name" value="RBR FAMILY RING FINGER AND IBR DOMAIN-CONTAINING"/>
    <property type="match status" value="1"/>
</dbReference>
<gene>
    <name evidence="14" type="primary">RNF14</name>
    <name evidence="14" type="ORF">TR114583</name>
</gene>
<keyword evidence="6" id="KW-0677">Repeat</keyword>
<protein>
    <recommendedName>
        <fullName evidence="3">RBR-type E3 ubiquitin transferase</fullName>
        <ecNumber evidence="3">2.3.2.31</ecNumber>
    </recommendedName>
</protein>